<feature type="non-terminal residue" evidence="3">
    <location>
        <position position="100"/>
    </location>
</feature>
<evidence type="ECO:0000313" key="3">
    <source>
        <dbReference type="EMBL" id="GIM01734.1"/>
    </source>
</evidence>
<dbReference type="EMBL" id="BNCQ01000010">
    <property type="protein sequence ID" value="GIM01734.1"/>
    <property type="molecule type" value="Genomic_DNA"/>
</dbReference>
<feature type="region of interest" description="Disordered" evidence="1">
    <location>
        <begin position="34"/>
        <end position="65"/>
    </location>
</feature>
<dbReference type="Proteomes" id="UP000722791">
    <property type="component" value="Unassembled WGS sequence"/>
</dbReference>
<name>A0A8J4LMD5_9CHLO</name>
<dbReference type="Gene3D" id="6.10.140.1790">
    <property type="match status" value="1"/>
</dbReference>
<dbReference type="AlphaFoldDB" id="A0A8J4LMD5"/>
<evidence type="ECO:0000256" key="1">
    <source>
        <dbReference type="SAM" id="MobiDB-lite"/>
    </source>
</evidence>
<comment type="caution">
    <text evidence="3">The sequence shown here is derived from an EMBL/GenBank/DDBJ whole genome shotgun (WGS) entry which is preliminary data.</text>
</comment>
<dbReference type="Pfam" id="PF16275">
    <property type="entry name" value="SF1-HH"/>
    <property type="match status" value="1"/>
</dbReference>
<reference evidence="3" key="1">
    <citation type="journal article" date="2021" name="Proc. Natl. Acad. Sci. U.S.A.">
        <title>Three genomes in the algal genus Volvox reveal the fate of a haploid sex-determining region after a transition to homothallism.</title>
        <authorList>
            <person name="Yamamoto K."/>
            <person name="Hamaji T."/>
            <person name="Kawai-Toyooka H."/>
            <person name="Matsuzaki R."/>
            <person name="Takahashi F."/>
            <person name="Nishimura Y."/>
            <person name="Kawachi M."/>
            <person name="Noguchi H."/>
            <person name="Minakuchi Y."/>
            <person name="Umen J.G."/>
            <person name="Toyoda A."/>
            <person name="Nozaki H."/>
        </authorList>
    </citation>
    <scope>NUCLEOTIDE SEQUENCE</scope>
    <source>
        <strain evidence="3">NIES-3785</strain>
    </source>
</reference>
<evidence type="ECO:0000313" key="4">
    <source>
        <dbReference type="Proteomes" id="UP000722791"/>
    </source>
</evidence>
<gene>
    <name evidence="3" type="ORF">Vretimale_6520</name>
</gene>
<organism evidence="3 4">
    <name type="scientific">Volvox reticuliferus</name>
    <dbReference type="NCBI Taxonomy" id="1737510"/>
    <lineage>
        <taxon>Eukaryota</taxon>
        <taxon>Viridiplantae</taxon>
        <taxon>Chlorophyta</taxon>
        <taxon>core chlorophytes</taxon>
        <taxon>Chlorophyceae</taxon>
        <taxon>CS clade</taxon>
        <taxon>Chlamydomonadales</taxon>
        <taxon>Volvocaceae</taxon>
        <taxon>Volvox</taxon>
    </lineage>
</organism>
<feature type="compositionally biased region" description="Basic and acidic residues" evidence="1">
    <location>
        <begin position="45"/>
        <end position="65"/>
    </location>
</feature>
<feature type="domain" description="Splicing factor 1 helix-hairpin" evidence="2">
    <location>
        <begin position="3"/>
        <end position="100"/>
    </location>
</feature>
<accession>A0A8J4LMD5</accession>
<evidence type="ECO:0000259" key="2">
    <source>
        <dbReference type="Pfam" id="PF16275"/>
    </source>
</evidence>
<protein>
    <recommendedName>
        <fullName evidence="2">Splicing factor 1 helix-hairpin domain-containing protein</fullName>
    </recommendedName>
</protein>
<dbReference type="InterPro" id="IPR032570">
    <property type="entry name" value="SF1-HH"/>
</dbReference>
<dbReference type="InterPro" id="IPR047086">
    <property type="entry name" value="SF1-HH_sf"/>
</dbReference>
<sequence length="100" mass="11715">VHLPSAITGDAPLSNVDPRIRSLQDELETLNKRLQNNELDIPPEGDPRRSPSPEPIYDRNGIRQNTREIRYRERLLDNRNRVVEELMKEDPTFKPPADYR</sequence>
<feature type="non-terminal residue" evidence="3">
    <location>
        <position position="1"/>
    </location>
</feature>
<proteinExistence type="predicted"/>